<evidence type="ECO:0000313" key="1">
    <source>
        <dbReference type="EMBL" id="KAJ5216891.1"/>
    </source>
</evidence>
<name>A0A9W9TBY0_9EURO</name>
<dbReference type="AlphaFoldDB" id="A0A9W9TBY0"/>
<proteinExistence type="predicted"/>
<reference evidence="1" key="1">
    <citation type="submission" date="2022-11" db="EMBL/GenBank/DDBJ databases">
        <authorList>
            <person name="Petersen C."/>
        </authorList>
    </citation>
    <scope>NUCLEOTIDE SEQUENCE</scope>
    <source>
        <strain evidence="1">IBT 19713</strain>
    </source>
</reference>
<comment type="caution">
    <text evidence="1">The sequence shown here is derived from an EMBL/GenBank/DDBJ whole genome shotgun (WGS) entry which is preliminary data.</text>
</comment>
<gene>
    <name evidence="1" type="ORF">N7468_009899</name>
</gene>
<sequence>MGMKFDDVLSYANGAYYYEDSQLQPLPVADFSTGYKMSRKDIQDWFGVINTLPEVPKYFIVNETSLKSNLEPFRGNRTYVNGGWAVYEPVEWVPTMFLNRVIPKNEFPIQFNRTTTSINQTKLYAGLKSMASASASASYGAMKAEASVEIKGEIELDLDTKVVETMSQEGTLGSKPVHEVVLGMTIKMRRVYSWEFAEDDVTYLFRISLGPLVEDCRWSGATDGGNSISNESFRHVSELQYYAGYYKAQILPAFTKEKEVKKVHVALKAPTWSCWYVYEEPYGSPKNFRERNNTEATTMAWQTFKPVATFVAAA</sequence>
<reference evidence="1" key="2">
    <citation type="journal article" date="2023" name="IMA Fungus">
        <title>Comparative genomic study of the Penicillium genus elucidates a diverse pangenome and 15 lateral gene transfer events.</title>
        <authorList>
            <person name="Petersen C."/>
            <person name="Sorensen T."/>
            <person name="Nielsen M.R."/>
            <person name="Sondergaard T.E."/>
            <person name="Sorensen J.L."/>
            <person name="Fitzpatrick D.A."/>
            <person name="Frisvad J.C."/>
            <person name="Nielsen K.L."/>
        </authorList>
    </citation>
    <scope>NUCLEOTIDE SEQUENCE</scope>
    <source>
        <strain evidence="1">IBT 19713</strain>
    </source>
</reference>
<keyword evidence="2" id="KW-1185">Reference proteome</keyword>
<dbReference type="RefSeq" id="XP_058325762.1">
    <property type="nucleotide sequence ID" value="XM_058479194.1"/>
</dbReference>
<dbReference type="GeneID" id="83206498"/>
<accession>A0A9W9TBY0</accession>
<organism evidence="1 2">
    <name type="scientific">Penicillium chermesinum</name>
    <dbReference type="NCBI Taxonomy" id="63820"/>
    <lineage>
        <taxon>Eukaryota</taxon>
        <taxon>Fungi</taxon>
        <taxon>Dikarya</taxon>
        <taxon>Ascomycota</taxon>
        <taxon>Pezizomycotina</taxon>
        <taxon>Eurotiomycetes</taxon>
        <taxon>Eurotiomycetidae</taxon>
        <taxon>Eurotiales</taxon>
        <taxon>Aspergillaceae</taxon>
        <taxon>Penicillium</taxon>
    </lineage>
</organism>
<dbReference type="OrthoDB" id="4503007at2759"/>
<dbReference type="EMBL" id="JAPQKS010000008">
    <property type="protein sequence ID" value="KAJ5216891.1"/>
    <property type="molecule type" value="Genomic_DNA"/>
</dbReference>
<protein>
    <submittedName>
        <fullName evidence="1">Uncharacterized protein</fullName>
    </submittedName>
</protein>
<dbReference type="Proteomes" id="UP001150941">
    <property type="component" value="Unassembled WGS sequence"/>
</dbReference>
<evidence type="ECO:0000313" key="2">
    <source>
        <dbReference type="Proteomes" id="UP001150941"/>
    </source>
</evidence>